<feature type="transmembrane region" description="Helical" evidence="1">
    <location>
        <begin position="12"/>
        <end position="30"/>
    </location>
</feature>
<evidence type="ECO:0000259" key="3">
    <source>
        <dbReference type="Pfam" id="PF11887"/>
    </source>
</evidence>
<evidence type="ECO:0000313" key="4">
    <source>
        <dbReference type="EMBL" id="GGB19626.1"/>
    </source>
</evidence>
<dbReference type="RefSeq" id="WP_188584956.1">
    <property type="nucleotide sequence ID" value="NZ_BMGC01000002.1"/>
</dbReference>
<dbReference type="PANTHER" id="PTHR33371:SF17">
    <property type="entry name" value="MCE-FAMILY PROTEIN MCE1B"/>
    <property type="match status" value="1"/>
</dbReference>
<feature type="domain" description="Mce/MlaD" evidence="2">
    <location>
        <begin position="42"/>
        <end position="114"/>
    </location>
</feature>
<dbReference type="PANTHER" id="PTHR33371">
    <property type="entry name" value="INTERMEMBRANE PHOSPHOLIPID TRANSPORT SYSTEM BINDING PROTEIN MLAD-RELATED"/>
    <property type="match status" value="1"/>
</dbReference>
<dbReference type="GO" id="GO:0051701">
    <property type="term" value="P:biological process involved in interaction with host"/>
    <property type="evidence" value="ECO:0007669"/>
    <property type="project" value="TreeGrafter"/>
</dbReference>
<keyword evidence="5" id="KW-1185">Reference proteome</keyword>
<dbReference type="EMBL" id="BMGC01000002">
    <property type="protein sequence ID" value="GGB19626.1"/>
    <property type="molecule type" value="Genomic_DNA"/>
</dbReference>
<dbReference type="InterPro" id="IPR005693">
    <property type="entry name" value="Mce"/>
</dbReference>
<keyword evidence="1" id="KW-0472">Membrane</keyword>
<sequence length="344" mass="35978">MSAPAASYRKPLIGFSIFAIVALLVTYTIYSTLERSVDGPTSSFVTTFGDAAGLRSGDDVRMAGVRVGRVESVSLDHGRAQVRFIVAKSQKIYAATRAAIRYQNLVGQRYLALSLVDGKPRTVIHPGSTLPLPGEDSFDVTRLLAGFQPIFDTLAPDQVNALSQGLVQAFDGDDISLSYTIAQLGKFAGDMAGRDQVLGAVITNLSQLMSEMAGQQDSISSTLLSLQKAITTLDNNSAAFGRGVSDIGQAASGMGDLLARLRPGLVSASSTLASATRGLVGDGAALDTIATDLPTFLLSLPRVMGTGAYLSLYICDLDISIGNVLFPPGIINKIGGTAHSAVCR</sequence>
<gene>
    <name evidence="4" type="ORF">GCM10011489_04670</name>
</gene>
<protein>
    <submittedName>
        <fullName evidence="4">MCE family protein</fullName>
    </submittedName>
</protein>
<evidence type="ECO:0000259" key="2">
    <source>
        <dbReference type="Pfam" id="PF02470"/>
    </source>
</evidence>
<dbReference type="InterPro" id="IPR052336">
    <property type="entry name" value="MlaD_Phospholipid_Transporter"/>
</dbReference>
<keyword evidence="1" id="KW-0812">Transmembrane</keyword>
<keyword evidence="1" id="KW-1133">Transmembrane helix</keyword>
<name>A0A916WNL0_9ACTN</name>
<reference evidence="4" key="1">
    <citation type="journal article" date="2014" name="Int. J. Syst. Evol. Microbiol.">
        <title>Complete genome sequence of Corynebacterium casei LMG S-19264T (=DSM 44701T), isolated from a smear-ripened cheese.</title>
        <authorList>
            <consortium name="US DOE Joint Genome Institute (JGI-PGF)"/>
            <person name="Walter F."/>
            <person name="Albersmeier A."/>
            <person name="Kalinowski J."/>
            <person name="Ruckert C."/>
        </authorList>
    </citation>
    <scope>NUCLEOTIDE SEQUENCE</scope>
    <source>
        <strain evidence="4">CGMCC 1.12827</strain>
    </source>
</reference>
<dbReference type="Pfam" id="PF11887">
    <property type="entry name" value="Mce4_CUP1"/>
    <property type="match status" value="1"/>
</dbReference>
<dbReference type="InterPro" id="IPR003399">
    <property type="entry name" value="Mce/MlaD"/>
</dbReference>
<reference evidence="4" key="2">
    <citation type="submission" date="2020-09" db="EMBL/GenBank/DDBJ databases">
        <authorList>
            <person name="Sun Q."/>
            <person name="Zhou Y."/>
        </authorList>
    </citation>
    <scope>NUCLEOTIDE SEQUENCE</scope>
    <source>
        <strain evidence="4">CGMCC 1.12827</strain>
    </source>
</reference>
<dbReference type="AlphaFoldDB" id="A0A916WNL0"/>
<proteinExistence type="predicted"/>
<dbReference type="NCBIfam" id="TIGR00996">
    <property type="entry name" value="Mtu_fam_mce"/>
    <property type="match status" value="1"/>
</dbReference>
<dbReference type="Pfam" id="PF02470">
    <property type="entry name" value="MlaD"/>
    <property type="match status" value="1"/>
</dbReference>
<feature type="domain" description="Mammalian cell entry C-terminal" evidence="3">
    <location>
        <begin position="125"/>
        <end position="277"/>
    </location>
</feature>
<dbReference type="Proteomes" id="UP000621454">
    <property type="component" value="Unassembled WGS sequence"/>
</dbReference>
<dbReference type="GO" id="GO:0005576">
    <property type="term" value="C:extracellular region"/>
    <property type="evidence" value="ECO:0007669"/>
    <property type="project" value="TreeGrafter"/>
</dbReference>
<dbReference type="InterPro" id="IPR024516">
    <property type="entry name" value="Mce_C"/>
</dbReference>
<accession>A0A916WNL0</accession>
<evidence type="ECO:0000313" key="5">
    <source>
        <dbReference type="Proteomes" id="UP000621454"/>
    </source>
</evidence>
<organism evidence="4 5">
    <name type="scientific">Gordonia jinhuaensis</name>
    <dbReference type="NCBI Taxonomy" id="1517702"/>
    <lineage>
        <taxon>Bacteria</taxon>
        <taxon>Bacillati</taxon>
        <taxon>Actinomycetota</taxon>
        <taxon>Actinomycetes</taxon>
        <taxon>Mycobacteriales</taxon>
        <taxon>Gordoniaceae</taxon>
        <taxon>Gordonia</taxon>
    </lineage>
</organism>
<comment type="caution">
    <text evidence="4">The sequence shown here is derived from an EMBL/GenBank/DDBJ whole genome shotgun (WGS) entry which is preliminary data.</text>
</comment>
<evidence type="ECO:0000256" key="1">
    <source>
        <dbReference type="SAM" id="Phobius"/>
    </source>
</evidence>